<sequence length="106" mass="11338">MAALQVVLGQPGLESERPALRAVIKVALLNQEPAGKPITLEGVFVGGSAGSAEGKLMQVMKLPTNQRDSPRGILDRVTRVQEGTCLLFCCCGLYIIQHSESCLDPF</sequence>
<dbReference type="Gene3D" id="3.50.30.30">
    <property type="match status" value="1"/>
</dbReference>
<reference evidence="1" key="2">
    <citation type="submission" date="2025-09" db="UniProtKB">
        <authorList>
            <consortium name="Ensembl"/>
        </authorList>
    </citation>
    <scope>IDENTIFICATION</scope>
</reference>
<reference evidence="1" key="1">
    <citation type="submission" date="2025-08" db="UniProtKB">
        <authorList>
            <consortium name="Ensembl"/>
        </authorList>
    </citation>
    <scope>IDENTIFICATION</scope>
</reference>
<dbReference type="AlphaFoldDB" id="A0A3Q3FTQ1"/>
<proteinExistence type="predicted"/>
<name>A0A3Q3FTQ1_9LABR</name>
<evidence type="ECO:0000313" key="2">
    <source>
        <dbReference type="Proteomes" id="UP000261660"/>
    </source>
</evidence>
<organism evidence="1 2">
    <name type="scientific">Labrus bergylta</name>
    <name type="common">ballan wrasse</name>
    <dbReference type="NCBI Taxonomy" id="56723"/>
    <lineage>
        <taxon>Eukaryota</taxon>
        <taxon>Metazoa</taxon>
        <taxon>Chordata</taxon>
        <taxon>Craniata</taxon>
        <taxon>Vertebrata</taxon>
        <taxon>Euteleostomi</taxon>
        <taxon>Actinopterygii</taxon>
        <taxon>Neopterygii</taxon>
        <taxon>Teleostei</taxon>
        <taxon>Neoteleostei</taxon>
        <taxon>Acanthomorphata</taxon>
        <taxon>Eupercaria</taxon>
        <taxon>Labriformes</taxon>
        <taxon>Labridae</taxon>
        <taxon>Labrus</taxon>
    </lineage>
</organism>
<dbReference type="STRING" id="56723.ENSLBEP00000023936"/>
<protein>
    <submittedName>
        <fullName evidence="1">Uncharacterized protein</fullName>
    </submittedName>
</protein>
<dbReference type="InParanoid" id="A0A3Q3FTQ1"/>
<dbReference type="Ensembl" id="ENSLBET00000025180.1">
    <property type="protein sequence ID" value="ENSLBEP00000023936.1"/>
    <property type="gene ID" value="ENSLBEG00000018347.1"/>
</dbReference>
<accession>A0A3Q3FTQ1</accession>
<keyword evidence="2" id="KW-1185">Reference proteome</keyword>
<evidence type="ECO:0000313" key="1">
    <source>
        <dbReference type="Ensembl" id="ENSLBEP00000023936.1"/>
    </source>
</evidence>
<dbReference type="Proteomes" id="UP000261660">
    <property type="component" value="Unplaced"/>
</dbReference>